<dbReference type="EMBL" id="RBIQ01000008">
    <property type="protein sequence ID" value="RKR13473.1"/>
    <property type="molecule type" value="Genomic_DNA"/>
</dbReference>
<dbReference type="InterPro" id="IPR011990">
    <property type="entry name" value="TPR-like_helical_dom_sf"/>
</dbReference>
<evidence type="ECO:0000313" key="10">
    <source>
        <dbReference type="Proteomes" id="UP000269412"/>
    </source>
</evidence>
<comment type="similarity">
    <text evidence="2">Belongs to the SusD family.</text>
</comment>
<comment type="subcellular location">
    <subcellularLocation>
        <location evidence="1">Cell outer membrane</location>
    </subcellularLocation>
</comment>
<dbReference type="OrthoDB" id="5694214at2"/>
<name>A0A495EAC6_9FLAO</name>
<dbReference type="Gene3D" id="1.25.40.390">
    <property type="match status" value="1"/>
</dbReference>
<evidence type="ECO:0000256" key="1">
    <source>
        <dbReference type="ARBA" id="ARBA00004442"/>
    </source>
</evidence>
<feature type="domain" description="RagB/SusD" evidence="7">
    <location>
        <begin position="403"/>
        <end position="649"/>
    </location>
</feature>
<sequence length="652" mass="74516">MKNIQIQFLKYILKMKKTLLTKIIPLALLAILFQACTDELDQVNPNALTLDTFWQNSGDLNAGLNTVYASLRDENVLGILWDYTRTDIAVPSSQRQNATGNPIYEQTFDLSTDQVQDRWDACFRGIFRANQVIDAYNNLESTFTTEEAQQTGTYILAQARALRGYFYYVLHSSYNQGSVPVFDTVPVEFEEFQISFSSAAEVKAFLIADLQFGMENLPATYNAWQEDAGTGNLGRVTGGFCEALIAKTYMNENDFGNAEPILKNLIDNYDYALVDDLAKCFTGIDEFNSESIFEINFSYDANPLGLEEQNLSQRIASFLNDGNRVHFTSWLTLKYRNEKPDELDPANLVNRNIYLANGDLDSIQENVLRMYSLRMANSVSSVDDRDTKMYGVEMAEYGRATTAAPHARQFPNFIKKFTSWNTNNGGIGEDESPDRDQRSDINIPIVRLAEVYLLYAECMLEKGDLTEALRYINRIRKRSHLNLLGNASVGEYSTATSTYMNDIDLDPSNGEEAVTIANLMEHLRFTEKPLELSLEDQRPIDLRRWGVWKEQLTYISQFEYDAYHFKNNAMGKSPTRWRNFIMPAGEEPSYDDPNLPPYAFRLPNNIQVNGNRRTKEPFLKDHLLGSQNFNEDLHSYLPVPQDEINSNLNWDQ</sequence>
<evidence type="ECO:0000313" key="9">
    <source>
        <dbReference type="EMBL" id="RKR13473.1"/>
    </source>
</evidence>
<keyword evidence="5" id="KW-0998">Cell outer membrane</keyword>
<evidence type="ECO:0000256" key="5">
    <source>
        <dbReference type="ARBA" id="ARBA00023237"/>
    </source>
</evidence>
<keyword evidence="10" id="KW-1185">Reference proteome</keyword>
<keyword evidence="4" id="KW-0472">Membrane</keyword>
<evidence type="ECO:0000259" key="8">
    <source>
        <dbReference type="Pfam" id="PF14322"/>
    </source>
</evidence>
<protein>
    <submittedName>
        <fullName evidence="9">Putative outer membrane starch-binding protein</fullName>
    </submittedName>
</protein>
<evidence type="ECO:0000256" key="2">
    <source>
        <dbReference type="ARBA" id="ARBA00006275"/>
    </source>
</evidence>
<evidence type="ECO:0000256" key="3">
    <source>
        <dbReference type="ARBA" id="ARBA00022729"/>
    </source>
</evidence>
<evidence type="ECO:0000256" key="6">
    <source>
        <dbReference type="SAM" id="SignalP"/>
    </source>
</evidence>
<dbReference type="Pfam" id="PF07980">
    <property type="entry name" value="SusD_RagB"/>
    <property type="match status" value="1"/>
</dbReference>
<feature type="chain" id="PRO_5019864894" evidence="6">
    <location>
        <begin position="38"/>
        <end position="652"/>
    </location>
</feature>
<feature type="signal peptide" evidence="6">
    <location>
        <begin position="1"/>
        <end position="37"/>
    </location>
</feature>
<evidence type="ECO:0000259" key="7">
    <source>
        <dbReference type="Pfam" id="PF07980"/>
    </source>
</evidence>
<evidence type="ECO:0000256" key="4">
    <source>
        <dbReference type="ARBA" id="ARBA00023136"/>
    </source>
</evidence>
<gene>
    <name evidence="9" type="ORF">CLV91_2193</name>
</gene>
<comment type="caution">
    <text evidence="9">The sequence shown here is derived from an EMBL/GenBank/DDBJ whole genome shotgun (WGS) entry which is preliminary data.</text>
</comment>
<proteinExistence type="inferred from homology"/>
<dbReference type="GO" id="GO:0009279">
    <property type="term" value="C:cell outer membrane"/>
    <property type="evidence" value="ECO:0007669"/>
    <property type="project" value="UniProtKB-SubCell"/>
</dbReference>
<dbReference type="SUPFAM" id="SSF48452">
    <property type="entry name" value="TPR-like"/>
    <property type="match status" value="1"/>
</dbReference>
<feature type="domain" description="SusD-like N-terminal" evidence="8">
    <location>
        <begin position="61"/>
        <end position="222"/>
    </location>
</feature>
<keyword evidence="3 6" id="KW-0732">Signal</keyword>
<organism evidence="9 10">
    <name type="scientific">Maribacter vaceletii</name>
    <dbReference type="NCBI Taxonomy" id="1206816"/>
    <lineage>
        <taxon>Bacteria</taxon>
        <taxon>Pseudomonadati</taxon>
        <taxon>Bacteroidota</taxon>
        <taxon>Flavobacteriia</taxon>
        <taxon>Flavobacteriales</taxon>
        <taxon>Flavobacteriaceae</taxon>
        <taxon>Maribacter</taxon>
    </lineage>
</organism>
<reference evidence="9 10" key="1">
    <citation type="submission" date="2018-10" db="EMBL/GenBank/DDBJ databases">
        <title>Genomic Encyclopedia of Archaeal and Bacterial Type Strains, Phase II (KMG-II): from individual species to whole genera.</title>
        <authorList>
            <person name="Goeker M."/>
        </authorList>
    </citation>
    <scope>NUCLEOTIDE SEQUENCE [LARGE SCALE GENOMIC DNA]</scope>
    <source>
        <strain evidence="9 10">DSM 25230</strain>
    </source>
</reference>
<dbReference type="AlphaFoldDB" id="A0A495EAC6"/>
<dbReference type="InterPro" id="IPR033985">
    <property type="entry name" value="SusD-like_N"/>
</dbReference>
<dbReference type="Pfam" id="PF14322">
    <property type="entry name" value="SusD-like_3"/>
    <property type="match status" value="1"/>
</dbReference>
<dbReference type="InterPro" id="IPR012944">
    <property type="entry name" value="SusD_RagB_dom"/>
</dbReference>
<dbReference type="Proteomes" id="UP000269412">
    <property type="component" value="Unassembled WGS sequence"/>
</dbReference>
<accession>A0A495EAC6</accession>